<evidence type="ECO:0000313" key="3">
    <source>
        <dbReference type="Proteomes" id="UP000637578"/>
    </source>
</evidence>
<sequence>MAQPNESLRRARLRTPSPQTPGEPLSRQELAELVNVWIYEHHDGRVLELDGNYIGKLERGVIGRPQVREVREALRALLNAKTDRELGFYRSTYGAPSYPRQEPPAARLPGELEVRGADGPSLLADFDLRTALPATIGSRDVEYVRMTTRAFAQAENLFGGGLASEAALSQLRWSAQLLDRRASNEVRRAMFEAVGNLAGVVAFAAFDVANFMAAERCFRFALWCAEQGDSWLLRASTRADMARMAAHVGQLDEALSLIDFAGVRADRLTATTRAMVCAVRAQILARTARNRAAYAEVERADEHFADAHPPLDPPWLCYYDRAEHLGSTGRALTPAAAQTGCYESAASRLRAAIELQRPEYVRSRVFSRLRLATLIMQVADPAEAVQIARQALDDAAPLRSRRVLEEMGRLAGAAQRHRRHSEVTALHHDLMRLSVQS</sequence>
<gene>
    <name evidence="2" type="ORF">GCM10012275_48730</name>
</gene>
<reference evidence="2" key="1">
    <citation type="journal article" date="2014" name="Int. J. Syst. Evol. Microbiol.">
        <title>Complete genome sequence of Corynebacterium casei LMG S-19264T (=DSM 44701T), isolated from a smear-ripened cheese.</title>
        <authorList>
            <consortium name="US DOE Joint Genome Institute (JGI-PGF)"/>
            <person name="Walter F."/>
            <person name="Albersmeier A."/>
            <person name="Kalinowski J."/>
            <person name="Ruckert C."/>
        </authorList>
    </citation>
    <scope>NUCLEOTIDE SEQUENCE</scope>
    <source>
        <strain evidence="2">CGMCC 4.5737</strain>
    </source>
</reference>
<dbReference type="AlphaFoldDB" id="A0A8J3FYI9"/>
<keyword evidence="3" id="KW-1185">Reference proteome</keyword>
<proteinExistence type="predicted"/>
<comment type="caution">
    <text evidence="2">The sequence shown here is derived from an EMBL/GenBank/DDBJ whole genome shotgun (WGS) entry which is preliminary data.</text>
</comment>
<accession>A0A8J3FYI9</accession>
<feature type="region of interest" description="Disordered" evidence="1">
    <location>
        <begin position="1"/>
        <end position="26"/>
    </location>
</feature>
<reference evidence="2" key="2">
    <citation type="submission" date="2020-09" db="EMBL/GenBank/DDBJ databases">
        <authorList>
            <person name="Sun Q."/>
            <person name="Zhou Y."/>
        </authorList>
    </citation>
    <scope>NUCLEOTIDE SEQUENCE</scope>
    <source>
        <strain evidence="2">CGMCC 4.5737</strain>
    </source>
</reference>
<name>A0A8J3FYI9_9PSEU</name>
<protein>
    <submittedName>
        <fullName evidence="2">Uncharacterized protein</fullName>
    </submittedName>
</protein>
<dbReference type="EMBL" id="BMMK01000028">
    <property type="protein sequence ID" value="GGM72411.1"/>
    <property type="molecule type" value="Genomic_DNA"/>
</dbReference>
<evidence type="ECO:0000256" key="1">
    <source>
        <dbReference type="SAM" id="MobiDB-lite"/>
    </source>
</evidence>
<organism evidence="2 3">
    <name type="scientific">Longimycelium tulufanense</name>
    <dbReference type="NCBI Taxonomy" id="907463"/>
    <lineage>
        <taxon>Bacteria</taxon>
        <taxon>Bacillati</taxon>
        <taxon>Actinomycetota</taxon>
        <taxon>Actinomycetes</taxon>
        <taxon>Pseudonocardiales</taxon>
        <taxon>Pseudonocardiaceae</taxon>
        <taxon>Longimycelium</taxon>
    </lineage>
</organism>
<evidence type="ECO:0000313" key="2">
    <source>
        <dbReference type="EMBL" id="GGM72411.1"/>
    </source>
</evidence>
<dbReference type="Proteomes" id="UP000637578">
    <property type="component" value="Unassembled WGS sequence"/>
</dbReference>